<dbReference type="EMBL" id="SOQZ01000002">
    <property type="protein sequence ID" value="TDY12290.1"/>
    <property type="molecule type" value="Genomic_DNA"/>
</dbReference>
<proteinExistence type="predicted"/>
<sequence length="191" mass="22174">MKHLLICFAILITTLVSAQDETHQNLLVTDSTWAKEVFKFPIGFAQDIPYSGFEEAQFPKGWGTKDSPTFWSYAFVWHIEGEIDIDEHTLENDLQLYFDGLMDMNTNGNIENDILKTNVLLVKTKTSYKGKLKTFDRLKTKEIITLNVTVEEHYCKDKNTTLLLFRFSPKSFDDSIWNELNTIILKNNVCY</sequence>
<feature type="signal peptide" evidence="1">
    <location>
        <begin position="1"/>
        <end position="18"/>
    </location>
</feature>
<reference evidence="2 3" key="1">
    <citation type="submission" date="2019-03" db="EMBL/GenBank/DDBJ databases">
        <title>Genomic Encyclopedia of Type Strains, Phase III (KMG-III): the genomes of soil and plant-associated and newly described type strains.</title>
        <authorList>
            <person name="Whitman W."/>
        </authorList>
    </citation>
    <scope>NUCLEOTIDE SEQUENCE [LARGE SCALE GENOMIC DNA]</scope>
    <source>
        <strain evidence="2 3">CGMCC 1.10957</strain>
    </source>
</reference>
<evidence type="ECO:0008006" key="4">
    <source>
        <dbReference type="Google" id="ProtNLM"/>
    </source>
</evidence>
<evidence type="ECO:0000313" key="3">
    <source>
        <dbReference type="Proteomes" id="UP000294930"/>
    </source>
</evidence>
<accession>A0ABY2G7Y4</accession>
<keyword evidence="3" id="KW-1185">Reference proteome</keyword>
<feature type="chain" id="PRO_5047153698" description="Secreted protein" evidence="1">
    <location>
        <begin position="19"/>
        <end position="191"/>
    </location>
</feature>
<gene>
    <name evidence="2" type="ORF">A8975_1053</name>
</gene>
<name>A0ABY2G7Y4_9FLAO</name>
<dbReference type="Proteomes" id="UP000294930">
    <property type="component" value="Unassembled WGS sequence"/>
</dbReference>
<comment type="caution">
    <text evidence="2">The sequence shown here is derived from an EMBL/GenBank/DDBJ whole genome shotgun (WGS) entry which is preliminary data.</text>
</comment>
<protein>
    <recommendedName>
        <fullName evidence="4">Secreted protein</fullName>
    </recommendedName>
</protein>
<evidence type="ECO:0000256" key="1">
    <source>
        <dbReference type="SAM" id="SignalP"/>
    </source>
</evidence>
<organism evidence="2 3">
    <name type="scientific">Meridianimaribacter flavus</name>
    <dbReference type="NCBI Taxonomy" id="571115"/>
    <lineage>
        <taxon>Bacteria</taxon>
        <taxon>Pseudomonadati</taxon>
        <taxon>Bacteroidota</taxon>
        <taxon>Flavobacteriia</taxon>
        <taxon>Flavobacteriales</taxon>
        <taxon>Flavobacteriaceae</taxon>
        <taxon>Meridianimaribacter</taxon>
    </lineage>
</organism>
<keyword evidence="1" id="KW-0732">Signal</keyword>
<evidence type="ECO:0000313" key="2">
    <source>
        <dbReference type="EMBL" id="TDY12290.1"/>
    </source>
</evidence>
<dbReference type="RefSeq" id="WP_134198930.1">
    <property type="nucleotide sequence ID" value="NZ_SOQZ01000002.1"/>
</dbReference>